<comment type="caution">
    <text evidence="9">The sequence shown here is derived from an EMBL/GenBank/DDBJ whole genome shotgun (WGS) entry which is preliminary data.</text>
</comment>
<organism evidence="9 10">
    <name type="scientific">Christensenella tenuis</name>
    <dbReference type="NCBI Taxonomy" id="2763033"/>
    <lineage>
        <taxon>Bacteria</taxon>
        <taxon>Bacillati</taxon>
        <taxon>Bacillota</taxon>
        <taxon>Clostridia</taxon>
        <taxon>Christensenellales</taxon>
        <taxon>Christensenellaceae</taxon>
        <taxon>Christensenella</taxon>
    </lineage>
</organism>
<accession>A0ABR7EBQ9</accession>
<evidence type="ECO:0000313" key="10">
    <source>
        <dbReference type="Proteomes" id="UP000606889"/>
    </source>
</evidence>
<feature type="binding site" evidence="7">
    <location>
        <position position="95"/>
    </location>
    <ligand>
        <name>a divalent metal cation</name>
        <dbReference type="ChEBI" id="CHEBI:60240"/>
    </ligand>
</feature>
<gene>
    <name evidence="7 9" type="primary">surE</name>
    <name evidence="9" type="ORF">H8S18_02460</name>
</gene>
<evidence type="ECO:0000256" key="7">
    <source>
        <dbReference type="HAMAP-Rule" id="MF_00060"/>
    </source>
</evidence>
<keyword evidence="5 7" id="KW-0547">Nucleotide-binding</keyword>
<comment type="cofactor">
    <cofactor evidence="7">
        <name>a divalent metal cation</name>
        <dbReference type="ChEBI" id="CHEBI:60240"/>
    </cofactor>
    <text evidence="7">Binds 1 divalent metal cation per subunit.</text>
</comment>
<evidence type="ECO:0000313" key="9">
    <source>
        <dbReference type="EMBL" id="MBC5647195.1"/>
    </source>
</evidence>
<feature type="binding site" evidence="7">
    <location>
        <position position="9"/>
    </location>
    <ligand>
        <name>a divalent metal cation</name>
        <dbReference type="ChEBI" id="CHEBI:60240"/>
    </ligand>
</feature>
<comment type="subcellular location">
    <subcellularLocation>
        <location evidence="7">Cytoplasm</location>
    </subcellularLocation>
</comment>
<name>A0ABR7EBQ9_9FIRM</name>
<dbReference type="Pfam" id="PF01975">
    <property type="entry name" value="SurE"/>
    <property type="match status" value="1"/>
</dbReference>
<comment type="similarity">
    <text evidence="2 7">Belongs to the SurE nucleotidase family.</text>
</comment>
<comment type="function">
    <text evidence="7">Nucleotidase that shows phosphatase activity on nucleoside 5'-monophosphates.</text>
</comment>
<dbReference type="PANTHER" id="PTHR30457">
    <property type="entry name" value="5'-NUCLEOTIDASE SURE"/>
    <property type="match status" value="1"/>
</dbReference>
<dbReference type="InterPro" id="IPR030048">
    <property type="entry name" value="SurE"/>
</dbReference>
<protein>
    <recommendedName>
        <fullName evidence="7">5'-nucleotidase SurE</fullName>
        <ecNumber evidence="7">3.1.3.5</ecNumber>
    </recommendedName>
    <alternativeName>
        <fullName evidence="7">Nucleoside 5'-monophosphate phosphohydrolase</fullName>
    </alternativeName>
</protein>
<dbReference type="InterPro" id="IPR036523">
    <property type="entry name" value="SurE-like_sf"/>
</dbReference>
<proteinExistence type="inferred from homology"/>
<feature type="binding site" evidence="7">
    <location>
        <position position="40"/>
    </location>
    <ligand>
        <name>a divalent metal cation</name>
        <dbReference type="ChEBI" id="CHEBI:60240"/>
    </ligand>
</feature>
<dbReference type="EC" id="3.1.3.5" evidence="7"/>
<keyword evidence="3 7" id="KW-0963">Cytoplasm</keyword>
<dbReference type="InterPro" id="IPR002828">
    <property type="entry name" value="SurE-like_Pase/nucleotidase"/>
</dbReference>
<dbReference type="NCBIfam" id="TIGR00087">
    <property type="entry name" value="surE"/>
    <property type="match status" value="1"/>
</dbReference>
<dbReference type="NCBIfam" id="NF001490">
    <property type="entry name" value="PRK00346.1-4"/>
    <property type="match status" value="1"/>
</dbReference>
<keyword evidence="4 7" id="KW-0479">Metal-binding</keyword>
<evidence type="ECO:0000259" key="8">
    <source>
        <dbReference type="Pfam" id="PF01975"/>
    </source>
</evidence>
<dbReference type="RefSeq" id="WP_186856710.1">
    <property type="nucleotide sequence ID" value="NZ_JACOON010000001.1"/>
</dbReference>
<keyword evidence="6 7" id="KW-0378">Hydrolase</keyword>
<dbReference type="Proteomes" id="UP000606889">
    <property type="component" value="Unassembled WGS sequence"/>
</dbReference>
<comment type="catalytic activity">
    <reaction evidence="1 7">
        <text>a ribonucleoside 5'-phosphate + H2O = a ribonucleoside + phosphate</text>
        <dbReference type="Rhea" id="RHEA:12484"/>
        <dbReference type="ChEBI" id="CHEBI:15377"/>
        <dbReference type="ChEBI" id="CHEBI:18254"/>
        <dbReference type="ChEBI" id="CHEBI:43474"/>
        <dbReference type="ChEBI" id="CHEBI:58043"/>
        <dbReference type="EC" id="3.1.3.5"/>
    </reaction>
</comment>
<evidence type="ECO:0000256" key="4">
    <source>
        <dbReference type="ARBA" id="ARBA00022723"/>
    </source>
</evidence>
<feature type="binding site" evidence="7">
    <location>
        <position position="8"/>
    </location>
    <ligand>
        <name>a divalent metal cation</name>
        <dbReference type="ChEBI" id="CHEBI:60240"/>
    </ligand>
</feature>
<dbReference type="EMBL" id="JACOON010000001">
    <property type="protein sequence ID" value="MBC5647195.1"/>
    <property type="molecule type" value="Genomic_DNA"/>
</dbReference>
<dbReference type="HAMAP" id="MF_00060">
    <property type="entry name" value="SurE"/>
    <property type="match status" value="1"/>
</dbReference>
<dbReference type="PANTHER" id="PTHR30457:SF12">
    <property type="entry name" value="5'_3'-NUCLEOTIDASE SURE"/>
    <property type="match status" value="1"/>
</dbReference>
<dbReference type="SUPFAM" id="SSF64167">
    <property type="entry name" value="SurE-like"/>
    <property type="match status" value="1"/>
</dbReference>
<evidence type="ECO:0000256" key="2">
    <source>
        <dbReference type="ARBA" id="ARBA00011062"/>
    </source>
</evidence>
<dbReference type="NCBIfam" id="NF001492">
    <property type="entry name" value="PRK00346.2-2"/>
    <property type="match status" value="1"/>
</dbReference>
<reference evidence="9 10" key="1">
    <citation type="submission" date="2020-08" db="EMBL/GenBank/DDBJ databases">
        <title>Genome public.</title>
        <authorList>
            <person name="Liu C."/>
            <person name="Sun Q."/>
        </authorList>
    </citation>
    <scope>NUCLEOTIDE SEQUENCE [LARGE SCALE GENOMIC DNA]</scope>
    <source>
        <strain evidence="9 10">NSJ-35</strain>
    </source>
</reference>
<evidence type="ECO:0000256" key="6">
    <source>
        <dbReference type="ARBA" id="ARBA00022801"/>
    </source>
</evidence>
<feature type="domain" description="Survival protein SurE-like phosphatase/nucleotidase" evidence="8">
    <location>
        <begin position="3"/>
        <end position="191"/>
    </location>
</feature>
<sequence length="262" mass="29076">MNILITNDDGIYAQGIRALTRAMAQTGHEITVVAPDSQKSACSHALTMDTPLTVKEIEEFGVKAYAVSGTPADCVKLGLAHLLEDKIDLVISGINSGANLGSDIAYSGTVNAALEANMLHVPAVAFSKALVWGQGKAETNFDEVADLAAELIGQLEIRILKKFIYNINFPAVPRNSMKGVKFCKQGISAYDEAYDRRTDPFGRDYFWISGRMIEDEYNEEHETDIKWNREGYITVTPLKWNQTDETEIHSSKCKIEQIKLHF</sequence>
<evidence type="ECO:0000256" key="5">
    <source>
        <dbReference type="ARBA" id="ARBA00022741"/>
    </source>
</evidence>
<keyword evidence="10" id="KW-1185">Reference proteome</keyword>
<evidence type="ECO:0000256" key="1">
    <source>
        <dbReference type="ARBA" id="ARBA00000815"/>
    </source>
</evidence>
<evidence type="ECO:0000256" key="3">
    <source>
        <dbReference type="ARBA" id="ARBA00022490"/>
    </source>
</evidence>
<dbReference type="Gene3D" id="3.40.1210.10">
    <property type="entry name" value="Survival protein SurE-like phosphatase/nucleotidase"/>
    <property type="match status" value="1"/>
</dbReference>